<gene>
    <name evidence="2" type="ORF">Aph01nite_11050</name>
</gene>
<dbReference type="EMBL" id="BOOA01000006">
    <property type="protein sequence ID" value="GIH22795.1"/>
    <property type="molecule type" value="Genomic_DNA"/>
</dbReference>
<accession>A0A919Q9V6</accession>
<feature type="transmembrane region" description="Helical" evidence="1">
    <location>
        <begin position="78"/>
        <end position="100"/>
    </location>
</feature>
<protein>
    <submittedName>
        <fullName evidence="2">Uncharacterized protein</fullName>
    </submittedName>
</protein>
<keyword evidence="3" id="KW-1185">Reference proteome</keyword>
<feature type="transmembrane region" description="Helical" evidence="1">
    <location>
        <begin position="17"/>
        <end position="41"/>
    </location>
</feature>
<sequence length="319" mass="33600">MGRARDYGFVPETGKGALAGVVVGVVVGGVVGVVQAVLWAVSAPWDGHSGTRGPYTLPMTVAAFVIGAVAARQVRLRLWPLVAFAGGIATLALGEALWRVTPETTNYGFQRWLLGGVHLLAAVAGFAVAAWLVAATRRWWSRIAMLGVLAAVCVLAVPLAEPASRWHLARGFTLVGVPLVAPHLPGYRLYEAAAPVVGGAGEPVIMLEYRRVGAETVGGSRLGIQVLLRRSSAATPARACARPYYADSWAAGSEPCRPASRDRWVRHGWEGRVAVFAHSGGALVEIESHGAEETTLLAAVEATRPISAESLADQVRPVR</sequence>
<keyword evidence="1" id="KW-0472">Membrane</keyword>
<feature type="transmembrane region" description="Helical" evidence="1">
    <location>
        <begin position="139"/>
        <end position="160"/>
    </location>
</feature>
<proteinExistence type="predicted"/>
<comment type="caution">
    <text evidence="2">The sequence shown here is derived from an EMBL/GenBank/DDBJ whole genome shotgun (WGS) entry which is preliminary data.</text>
</comment>
<keyword evidence="1" id="KW-1133">Transmembrane helix</keyword>
<name>A0A919Q9V6_9ACTN</name>
<evidence type="ECO:0000313" key="2">
    <source>
        <dbReference type="EMBL" id="GIH22795.1"/>
    </source>
</evidence>
<evidence type="ECO:0000313" key="3">
    <source>
        <dbReference type="Proteomes" id="UP000640052"/>
    </source>
</evidence>
<reference evidence="2" key="1">
    <citation type="submission" date="2021-01" db="EMBL/GenBank/DDBJ databases">
        <title>Whole genome shotgun sequence of Acrocarpospora phusangensis NBRC 108782.</title>
        <authorList>
            <person name="Komaki H."/>
            <person name="Tamura T."/>
        </authorList>
    </citation>
    <scope>NUCLEOTIDE SEQUENCE</scope>
    <source>
        <strain evidence="2">NBRC 108782</strain>
    </source>
</reference>
<organism evidence="2 3">
    <name type="scientific">Acrocarpospora phusangensis</name>
    <dbReference type="NCBI Taxonomy" id="1070424"/>
    <lineage>
        <taxon>Bacteria</taxon>
        <taxon>Bacillati</taxon>
        <taxon>Actinomycetota</taxon>
        <taxon>Actinomycetes</taxon>
        <taxon>Streptosporangiales</taxon>
        <taxon>Streptosporangiaceae</taxon>
        <taxon>Acrocarpospora</taxon>
    </lineage>
</organism>
<feature type="transmembrane region" description="Helical" evidence="1">
    <location>
        <begin position="53"/>
        <end position="72"/>
    </location>
</feature>
<evidence type="ECO:0000256" key="1">
    <source>
        <dbReference type="SAM" id="Phobius"/>
    </source>
</evidence>
<dbReference type="Proteomes" id="UP000640052">
    <property type="component" value="Unassembled WGS sequence"/>
</dbReference>
<dbReference type="AlphaFoldDB" id="A0A919Q9V6"/>
<feature type="transmembrane region" description="Helical" evidence="1">
    <location>
        <begin position="112"/>
        <end position="133"/>
    </location>
</feature>
<keyword evidence="1" id="KW-0812">Transmembrane</keyword>